<dbReference type="Proteomes" id="UP001239397">
    <property type="component" value="Chromosome"/>
</dbReference>
<dbReference type="KEGG" id="amog:QRX60_17055"/>
<dbReference type="EMBL" id="CP127295">
    <property type="protein sequence ID" value="WIY05468.1"/>
    <property type="molecule type" value="Genomic_DNA"/>
</dbReference>
<proteinExistence type="predicted"/>
<keyword evidence="2" id="KW-1185">Reference proteome</keyword>
<dbReference type="AlphaFoldDB" id="A0A9Y2JWH7"/>
<evidence type="ECO:0000313" key="2">
    <source>
        <dbReference type="Proteomes" id="UP001239397"/>
    </source>
</evidence>
<sequence length="186" mass="19162">MGNTARYGWAFPEVTDPPNTSLHLKNLAQAVESTVGGLDDTAGAASRPRGYVGGASNNVDQNVNTGEAIVISTTFTAVAGRRYKFTADFEYYQKSGTPATNMSQKIRVIAGGTATATGGTIVRGKYPNTGPALFITLPVTLVGDWVAPSSGTFAVSLTTKVDAGQGGIAGGGTDHTYEILVEDIGV</sequence>
<evidence type="ECO:0000313" key="1">
    <source>
        <dbReference type="EMBL" id="WIY05468.1"/>
    </source>
</evidence>
<organism evidence="1 2">
    <name type="scientific">Amycolatopsis mongoliensis</name>
    <dbReference type="NCBI Taxonomy" id="715475"/>
    <lineage>
        <taxon>Bacteria</taxon>
        <taxon>Bacillati</taxon>
        <taxon>Actinomycetota</taxon>
        <taxon>Actinomycetes</taxon>
        <taxon>Pseudonocardiales</taxon>
        <taxon>Pseudonocardiaceae</taxon>
        <taxon>Amycolatopsis</taxon>
    </lineage>
</organism>
<gene>
    <name evidence="1" type="ORF">QRX60_17055</name>
</gene>
<name>A0A9Y2JWH7_9PSEU</name>
<dbReference type="RefSeq" id="WP_286001756.1">
    <property type="nucleotide sequence ID" value="NZ_CP127295.1"/>
</dbReference>
<protein>
    <submittedName>
        <fullName evidence="1">Uncharacterized protein</fullName>
    </submittedName>
</protein>
<accession>A0A9Y2JWH7</accession>
<reference evidence="1 2" key="1">
    <citation type="submission" date="2023-06" db="EMBL/GenBank/DDBJ databases">
        <authorList>
            <person name="Oyuntsetseg B."/>
            <person name="Kim S.B."/>
        </authorList>
    </citation>
    <scope>NUCLEOTIDE SEQUENCE [LARGE SCALE GENOMIC DNA]</scope>
    <source>
        <strain evidence="1 2">4-36</strain>
    </source>
</reference>